<gene>
    <name evidence="3" type="ORF">MNBD_IGNAVI01-1719</name>
</gene>
<organism evidence="3">
    <name type="scientific">hydrothermal vent metagenome</name>
    <dbReference type="NCBI Taxonomy" id="652676"/>
    <lineage>
        <taxon>unclassified sequences</taxon>
        <taxon>metagenomes</taxon>
        <taxon>ecological metagenomes</taxon>
    </lineage>
</organism>
<dbReference type="CDD" id="cd00320">
    <property type="entry name" value="cpn10"/>
    <property type="match status" value="1"/>
</dbReference>
<dbReference type="GO" id="GO:0051087">
    <property type="term" value="F:protein-folding chaperone binding"/>
    <property type="evidence" value="ECO:0007669"/>
    <property type="project" value="TreeGrafter"/>
</dbReference>
<keyword evidence="3" id="KW-0346">Stress response</keyword>
<dbReference type="Pfam" id="PF00166">
    <property type="entry name" value="Cpn10"/>
    <property type="match status" value="1"/>
</dbReference>
<dbReference type="Gene3D" id="2.30.33.40">
    <property type="entry name" value="GroES chaperonin"/>
    <property type="match status" value="1"/>
</dbReference>
<dbReference type="AlphaFoldDB" id="A0A3B1BE91"/>
<dbReference type="SUPFAM" id="SSF50129">
    <property type="entry name" value="GroES-like"/>
    <property type="match status" value="1"/>
</dbReference>
<dbReference type="EMBL" id="UOGD01000047">
    <property type="protein sequence ID" value="VAX16439.1"/>
    <property type="molecule type" value="Genomic_DNA"/>
</dbReference>
<accession>A0A3B1BE91</accession>
<reference evidence="3" key="1">
    <citation type="submission" date="2018-06" db="EMBL/GenBank/DDBJ databases">
        <authorList>
            <person name="Zhirakovskaya E."/>
        </authorList>
    </citation>
    <scope>NUCLEOTIDE SEQUENCE</scope>
</reference>
<evidence type="ECO:0000256" key="2">
    <source>
        <dbReference type="ARBA" id="ARBA00023186"/>
    </source>
</evidence>
<comment type="similarity">
    <text evidence="1">Belongs to the GroES chaperonin family.</text>
</comment>
<dbReference type="PANTHER" id="PTHR10772:SF58">
    <property type="entry name" value="CO-CHAPERONIN GROES"/>
    <property type="match status" value="1"/>
</dbReference>
<proteinExistence type="inferred from homology"/>
<protein>
    <submittedName>
        <fullName evidence="3">Heat shock protein 60 family co-chaperone GroES</fullName>
    </submittedName>
</protein>
<dbReference type="SMART" id="SM00883">
    <property type="entry name" value="Cpn10"/>
    <property type="match status" value="1"/>
</dbReference>
<keyword evidence="2" id="KW-0143">Chaperone</keyword>
<dbReference type="GO" id="GO:0046872">
    <property type="term" value="F:metal ion binding"/>
    <property type="evidence" value="ECO:0007669"/>
    <property type="project" value="TreeGrafter"/>
</dbReference>
<sequence length="122" mass="13452">MVDIDKILIVGDKVLIRPHEGGKKSQGGLYLPPNVIEKEKVQSGYVLKVGPGYPIASQSDDDEPWKETAKSTKYIPLQASEGDQALFLKNDAIEIELDGDRLVIVPQSAILLLVRDEDLLKI</sequence>
<name>A0A3B1BE91_9ZZZZ</name>
<dbReference type="InterPro" id="IPR037124">
    <property type="entry name" value="Chaperonin_GroES_sf"/>
</dbReference>
<evidence type="ECO:0000313" key="3">
    <source>
        <dbReference type="EMBL" id="VAX16439.1"/>
    </source>
</evidence>
<dbReference type="GO" id="GO:0005524">
    <property type="term" value="F:ATP binding"/>
    <property type="evidence" value="ECO:0007669"/>
    <property type="project" value="InterPro"/>
</dbReference>
<evidence type="ECO:0000256" key="1">
    <source>
        <dbReference type="ARBA" id="ARBA00006975"/>
    </source>
</evidence>
<dbReference type="InterPro" id="IPR020818">
    <property type="entry name" value="Chaperonin_GroES"/>
</dbReference>
<dbReference type="GO" id="GO:0044183">
    <property type="term" value="F:protein folding chaperone"/>
    <property type="evidence" value="ECO:0007669"/>
    <property type="project" value="InterPro"/>
</dbReference>
<dbReference type="GO" id="GO:0051082">
    <property type="term" value="F:unfolded protein binding"/>
    <property type="evidence" value="ECO:0007669"/>
    <property type="project" value="TreeGrafter"/>
</dbReference>
<dbReference type="PANTHER" id="PTHR10772">
    <property type="entry name" value="10 KDA HEAT SHOCK PROTEIN"/>
    <property type="match status" value="1"/>
</dbReference>
<dbReference type="InterPro" id="IPR011032">
    <property type="entry name" value="GroES-like_sf"/>
</dbReference>